<sequence length="272" mass="30648">MTSPDTNSFHHPHFGRSVKFSEHIVTTTELIHQRKPMTPGDSQPKLKLVRIIHTDGDATDSSSDDDEEIWSVRRVKRHVREISFEPPPSLSPKKSPRQEPAANKRPLRSPGSEAKRRKKFRGVRQRPWGRWAAEIRDPTRRKRVWLGTFDTAEEAASMYDKAAVKLKGPNAVTNFPNAVTTETSVSVDVESPKESSGMSDAAASSPTSVLPYDKLTTPFDGFCYGGVDVFGFDTDFPLSFPDFVLSRKHLGHQEEEEFGEFDIDDFWVDVVC</sequence>
<keyword evidence="5" id="KW-0539">Nucleus</keyword>
<evidence type="ECO:0000256" key="4">
    <source>
        <dbReference type="ARBA" id="ARBA00023163"/>
    </source>
</evidence>
<accession>A0A660KSI5</accession>
<dbReference type="SMART" id="SM00380">
    <property type="entry name" value="AP2"/>
    <property type="match status" value="1"/>
</dbReference>
<evidence type="ECO:0000256" key="2">
    <source>
        <dbReference type="ARBA" id="ARBA00023015"/>
    </source>
</evidence>
<dbReference type="InterPro" id="IPR050913">
    <property type="entry name" value="AP2/ERF_ERF"/>
</dbReference>
<dbReference type="InterPro" id="IPR001471">
    <property type="entry name" value="AP2/ERF_dom"/>
</dbReference>
<keyword evidence="2" id="KW-0805">Transcription regulation</keyword>
<evidence type="ECO:0000313" key="8">
    <source>
        <dbReference type="EMBL" id="KAE8039433.1"/>
    </source>
</evidence>
<evidence type="ECO:0000313" key="9">
    <source>
        <dbReference type="Proteomes" id="UP000327013"/>
    </source>
</evidence>
<dbReference type="AlphaFoldDB" id="A0A660KSI5"/>
<name>A0A660KSI5_9ROSI</name>
<dbReference type="InterPro" id="IPR016177">
    <property type="entry name" value="DNA-bd_dom_sf"/>
</dbReference>
<feature type="region of interest" description="Disordered" evidence="6">
    <location>
        <begin position="81"/>
        <end position="125"/>
    </location>
</feature>
<feature type="domain" description="AP2/ERF" evidence="7">
    <location>
        <begin position="119"/>
        <end position="176"/>
    </location>
</feature>
<evidence type="ECO:0000259" key="7">
    <source>
        <dbReference type="PROSITE" id="PS51032"/>
    </source>
</evidence>
<dbReference type="GO" id="GO:0003677">
    <property type="term" value="F:DNA binding"/>
    <property type="evidence" value="ECO:0007669"/>
    <property type="project" value="UniProtKB-KW"/>
</dbReference>
<dbReference type="InterPro" id="IPR036955">
    <property type="entry name" value="AP2/ERF_dom_sf"/>
</dbReference>
<keyword evidence="4" id="KW-0804">Transcription</keyword>
<dbReference type="Proteomes" id="UP000327013">
    <property type="component" value="Chromosome 4"/>
</dbReference>
<protein>
    <recommendedName>
        <fullName evidence="7">AP2/ERF domain-containing protein</fullName>
    </recommendedName>
</protein>
<dbReference type="EMBL" id="CM017324">
    <property type="protein sequence ID" value="KAE8039433.1"/>
    <property type="molecule type" value="Genomic_DNA"/>
</dbReference>
<dbReference type="SUPFAM" id="SSF54171">
    <property type="entry name" value="DNA-binding domain"/>
    <property type="match status" value="1"/>
</dbReference>
<reference evidence="8 9" key="1">
    <citation type="submission" date="2019-06" db="EMBL/GenBank/DDBJ databases">
        <title>A chromosomal-level reference genome of Carpinus fangiana (Coryloideae, Betulaceae).</title>
        <authorList>
            <person name="Yang X."/>
            <person name="Wang Z."/>
            <person name="Zhang L."/>
            <person name="Hao G."/>
            <person name="Liu J."/>
            <person name="Yang Y."/>
        </authorList>
    </citation>
    <scope>NUCLEOTIDE SEQUENCE [LARGE SCALE GENOMIC DNA]</scope>
    <source>
        <strain evidence="8">Cfa_2016G</strain>
        <tissue evidence="8">Leaf</tissue>
    </source>
</reference>
<dbReference type="CDD" id="cd00018">
    <property type="entry name" value="AP2"/>
    <property type="match status" value="1"/>
</dbReference>
<dbReference type="Pfam" id="PF00847">
    <property type="entry name" value="AP2"/>
    <property type="match status" value="1"/>
</dbReference>
<dbReference type="PRINTS" id="PR00367">
    <property type="entry name" value="ETHRSPELEMNT"/>
</dbReference>
<dbReference type="FunFam" id="3.30.730.10:FF:000001">
    <property type="entry name" value="Ethylene-responsive transcription factor 2"/>
    <property type="match status" value="1"/>
</dbReference>
<gene>
    <name evidence="8" type="ORF">FH972_011844</name>
</gene>
<proteinExistence type="predicted"/>
<evidence type="ECO:0000256" key="6">
    <source>
        <dbReference type="SAM" id="MobiDB-lite"/>
    </source>
</evidence>
<keyword evidence="9" id="KW-1185">Reference proteome</keyword>
<dbReference type="PROSITE" id="PS51032">
    <property type="entry name" value="AP2_ERF"/>
    <property type="match status" value="1"/>
</dbReference>
<dbReference type="PANTHER" id="PTHR31194">
    <property type="entry name" value="SHN SHINE , DNA BINDING / TRANSCRIPTION FACTOR"/>
    <property type="match status" value="1"/>
</dbReference>
<evidence type="ECO:0000256" key="3">
    <source>
        <dbReference type="ARBA" id="ARBA00023125"/>
    </source>
</evidence>
<dbReference type="GO" id="GO:0003700">
    <property type="term" value="F:DNA-binding transcription factor activity"/>
    <property type="evidence" value="ECO:0007669"/>
    <property type="project" value="InterPro"/>
</dbReference>
<dbReference type="PANTHER" id="PTHR31194:SF166">
    <property type="entry name" value="PATHOGENESIS-RELATED GENES TRANSCRIPTIONAL ACTIVATOR PTI6"/>
    <property type="match status" value="1"/>
</dbReference>
<organism evidence="8 9">
    <name type="scientific">Carpinus fangiana</name>
    <dbReference type="NCBI Taxonomy" id="176857"/>
    <lineage>
        <taxon>Eukaryota</taxon>
        <taxon>Viridiplantae</taxon>
        <taxon>Streptophyta</taxon>
        <taxon>Embryophyta</taxon>
        <taxon>Tracheophyta</taxon>
        <taxon>Spermatophyta</taxon>
        <taxon>Magnoliopsida</taxon>
        <taxon>eudicotyledons</taxon>
        <taxon>Gunneridae</taxon>
        <taxon>Pentapetalae</taxon>
        <taxon>rosids</taxon>
        <taxon>fabids</taxon>
        <taxon>Fagales</taxon>
        <taxon>Betulaceae</taxon>
        <taxon>Carpinus</taxon>
    </lineage>
</organism>
<comment type="subcellular location">
    <subcellularLocation>
        <location evidence="1">Nucleus</location>
    </subcellularLocation>
</comment>
<dbReference type="OrthoDB" id="682005at2759"/>
<dbReference type="Gene3D" id="3.30.730.10">
    <property type="entry name" value="AP2/ERF domain"/>
    <property type="match status" value="1"/>
</dbReference>
<evidence type="ECO:0000256" key="1">
    <source>
        <dbReference type="ARBA" id="ARBA00004123"/>
    </source>
</evidence>
<evidence type="ECO:0000256" key="5">
    <source>
        <dbReference type="ARBA" id="ARBA00023242"/>
    </source>
</evidence>
<dbReference type="PIRSF" id="PIRSF038123">
    <property type="entry name" value="PTI6"/>
    <property type="match status" value="1"/>
</dbReference>
<feature type="compositionally biased region" description="Basic residues" evidence="6">
    <location>
        <begin position="115"/>
        <end position="124"/>
    </location>
</feature>
<keyword evidence="3" id="KW-0238">DNA-binding</keyword>
<dbReference type="GO" id="GO:0005634">
    <property type="term" value="C:nucleus"/>
    <property type="evidence" value="ECO:0007669"/>
    <property type="project" value="UniProtKB-SubCell"/>
</dbReference>